<dbReference type="EMBL" id="FMCT01000012">
    <property type="protein sequence ID" value="SCF43064.1"/>
    <property type="molecule type" value="Genomic_DNA"/>
</dbReference>
<evidence type="ECO:0000313" key="2">
    <source>
        <dbReference type="EMBL" id="SCF43064.1"/>
    </source>
</evidence>
<dbReference type="InterPro" id="IPR043991">
    <property type="entry name" value="Gp3-like"/>
</dbReference>
<evidence type="ECO:0000313" key="3">
    <source>
        <dbReference type="Proteomes" id="UP000183585"/>
    </source>
</evidence>
<dbReference type="AlphaFoldDB" id="A0A1C5ADH4"/>
<gene>
    <name evidence="2" type="ORF">GA0070563_112182</name>
</gene>
<dbReference type="Proteomes" id="UP000183585">
    <property type="component" value="Unassembled WGS sequence"/>
</dbReference>
<keyword evidence="3" id="KW-1185">Reference proteome</keyword>
<reference evidence="3" key="1">
    <citation type="submission" date="2016-06" db="EMBL/GenBank/DDBJ databases">
        <authorList>
            <person name="Varghese N."/>
            <person name="Submissions Spin"/>
        </authorList>
    </citation>
    <scope>NUCLEOTIDE SEQUENCE [LARGE SCALE GENOMIC DNA]</scope>
    <source>
        <strain evidence="3">DSM 43168</strain>
    </source>
</reference>
<sequence length="393" mass="43056">MPIKTLQRRLTQVGVIRLGEQRVSQRGKNYPAKLETLRFTSPSQTLIEAVASLYGGTVKPWQHNTGPQFEVVTQAKNIPVLVPPQQIDPNYELWGNGFRSRMCDGETERIRQQVCLCAAARAAGRELKPAEACKPTTRMSLMLADVPSLGTWKLESHGWNAAAELPMLAESIAAAAQPIPARLELQLREKKLFHPNRPQNEQIESRTFMVPVLHFEFVTPAQAFGGQIAHAARQAMVAQHLAAIGAAPETPQDPEKLTEAEVVRLAGMVKTIPQLQDLWKDAARDGVLTGAAKKALSERAGELGDAKPQPAPEASAAGPKVTATDSSGEPVDVEIEPDKDALWVQIQAAAGKRKWNSAALEERIYSRFKKVSDEINGFDMETFLAEVEKGQIQ</sequence>
<proteinExistence type="predicted"/>
<protein>
    <submittedName>
        <fullName evidence="2">Uncharacterized protein</fullName>
    </submittedName>
</protein>
<feature type="region of interest" description="Disordered" evidence="1">
    <location>
        <begin position="299"/>
        <end position="330"/>
    </location>
</feature>
<organism evidence="2 3">
    <name type="scientific">Micromonospora carbonacea</name>
    <dbReference type="NCBI Taxonomy" id="47853"/>
    <lineage>
        <taxon>Bacteria</taxon>
        <taxon>Bacillati</taxon>
        <taxon>Actinomycetota</taxon>
        <taxon>Actinomycetes</taxon>
        <taxon>Micromonosporales</taxon>
        <taxon>Micromonosporaceae</taxon>
        <taxon>Micromonospora</taxon>
    </lineage>
</organism>
<dbReference type="RefSeq" id="WP_074476960.1">
    <property type="nucleotide sequence ID" value="NZ_FMCT01000012.1"/>
</dbReference>
<dbReference type="Pfam" id="PF18897">
    <property type="entry name" value="Gp3-like"/>
    <property type="match status" value="1"/>
</dbReference>
<accession>A0A1C5ADH4</accession>
<evidence type="ECO:0000256" key="1">
    <source>
        <dbReference type="SAM" id="MobiDB-lite"/>
    </source>
</evidence>
<name>A0A1C5ADH4_9ACTN</name>